<evidence type="ECO:0000256" key="1">
    <source>
        <dbReference type="ARBA" id="ARBA00004141"/>
    </source>
</evidence>
<evidence type="ECO:0000256" key="3">
    <source>
        <dbReference type="ARBA" id="ARBA00022989"/>
    </source>
</evidence>
<dbReference type="PANTHER" id="PTHR43701:SF2">
    <property type="entry name" value="MEMBRANE TRANSPORTER PROTEIN YJNA-RELATED"/>
    <property type="match status" value="1"/>
</dbReference>
<feature type="transmembrane region" description="Helical" evidence="5">
    <location>
        <begin position="312"/>
        <end position="332"/>
    </location>
</feature>
<keyword evidence="3 5" id="KW-1133">Transmembrane helix</keyword>
<name>A0A953LZF1_9BACT</name>
<evidence type="ECO:0000256" key="6">
    <source>
        <dbReference type="SAM" id="SignalP"/>
    </source>
</evidence>
<feature type="chain" id="PRO_5038109635" description="Probable membrane transporter protein" evidence="6">
    <location>
        <begin position="27"/>
        <end position="427"/>
    </location>
</feature>
<evidence type="ECO:0000256" key="5">
    <source>
        <dbReference type="RuleBase" id="RU363041"/>
    </source>
</evidence>
<evidence type="ECO:0000313" key="7">
    <source>
        <dbReference type="EMBL" id="MBZ0155494.1"/>
    </source>
</evidence>
<feature type="transmembrane region" description="Helical" evidence="5">
    <location>
        <begin position="344"/>
        <end position="364"/>
    </location>
</feature>
<evidence type="ECO:0000256" key="2">
    <source>
        <dbReference type="ARBA" id="ARBA00022692"/>
    </source>
</evidence>
<dbReference type="InterPro" id="IPR051598">
    <property type="entry name" value="TSUP/Inactive_protease-like"/>
</dbReference>
<dbReference type="AlphaFoldDB" id="A0A953LZF1"/>
<protein>
    <recommendedName>
        <fullName evidence="5">Probable membrane transporter protein</fullName>
    </recommendedName>
</protein>
<feature type="transmembrane region" description="Helical" evidence="5">
    <location>
        <begin position="280"/>
        <end position="305"/>
    </location>
</feature>
<comment type="caution">
    <text evidence="7">The sequence shown here is derived from an EMBL/GenBank/DDBJ whole genome shotgun (WGS) entry which is preliminary data.</text>
</comment>
<feature type="signal peptide" evidence="6">
    <location>
        <begin position="1"/>
        <end position="26"/>
    </location>
</feature>
<keyword evidence="5" id="KW-1003">Cell membrane</keyword>
<organism evidence="7 8">
    <name type="scientific">Candidatus Nitrobium versatile</name>
    <dbReference type="NCBI Taxonomy" id="2884831"/>
    <lineage>
        <taxon>Bacteria</taxon>
        <taxon>Pseudomonadati</taxon>
        <taxon>Nitrospirota</taxon>
        <taxon>Nitrospiria</taxon>
        <taxon>Nitrospirales</taxon>
        <taxon>Nitrospiraceae</taxon>
        <taxon>Candidatus Nitrobium</taxon>
    </lineage>
</organism>
<dbReference type="GO" id="GO:0005886">
    <property type="term" value="C:plasma membrane"/>
    <property type="evidence" value="ECO:0007669"/>
    <property type="project" value="UniProtKB-SubCell"/>
</dbReference>
<feature type="transmembrane region" description="Helical" evidence="5">
    <location>
        <begin position="376"/>
        <end position="393"/>
    </location>
</feature>
<dbReference type="InterPro" id="IPR002781">
    <property type="entry name" value="TM_pro_TauE-like"/>
</dbReference>
<dbReference type="Proteomes" id="UP000705867">
    <property type="component" value="Unassembled WGS sequence"/>
</dbReference>
<accession>A0A953LZF1</accession>
<comment type="similarity">
    <text evidence="5">Belongs to the 4-toluene sulfonate uptake permease (TSUP) (TC 2.A.102) family.</text>
</comment>
<evidence type="ECO:0000313" key="8">
    <source>
        <dbReference type="Proteomes" id="UP000705867"/>
    </source>
</evidence>
<dbReference type="Pfam" id="PF01925">
    <property type="entry name" value="TauE"/>
    <property type="match status" value="1"/>
</dbReference>
<keyword evidence="2 5" id="KW-0812">Transmembrane</keyword>
<reference evidence="7" key="2">
    <citation type="submission" date="2021-08" db="EMBL/GenBank/DDBJ databases">
        <authorList>
            <person name="Dalcin Martins P."/>
        </authorList>
    </citation>
    <scope>NUCLEOTIDE SEQUENCE</scope>
    <source>
        <strain evidence="7">MAG_39</strain>
    </source>
</reference>
<sequence length="427" mass="46790">MKRFWIALVIAVSATLFMVYQNGAFAEKPKEAAAPEAQKEVLKAGESKAEPASASDVVTAQIDTTSLSNGGTITVTGTAPAGKPVYIEVWADKRVRASRFDADVDKDTGKRPYVLYMTYDIPAYYKIFIPKDQKENFEKNKKEGKKWSFSKALKETGADAVYSAPAKTKIDRYQATLMGSIIGSRGDLLPAMEEKENKKRSMQLVKARFRNLDKVMAPEVEINPDGAYKAVIKIREGLAPGKYSIVAAVDKNTRSQAVTFENNISFPNVYLGNAGTSLNIFGPFLLTLAIAIFGVLMGAGGGFIMNPLLVSLWPLPHTIVAGTVMPTVLFSQGSGIYNYSKIKFISWKLGVSIGLAMVVGGFIGPKLTEMITLEQFKFVFGWILIILAVLMFWQTTPGYLAKNKKEQAILKEFKKKAEEAAKSKNAA</sequence>
<proteinExistence type="inferred from homology"/>
<keyword evidence="6" id="KW-0732">Signal</keyword>
<evidence type="ECO:0000256" key="4">
    <source>
        <dbReference type="ARBA" id="ARBA00023136"/>
    </source>
</evidence>
<dbReference type="EMBL" id="JAIOIV010000034">
    <property type="protein sequence ID" value="MBZ0155494.1"/>
    <property type="molecule type" value="Genomic_DNA"/>
</dbReference>
<dbReference type="PANTHER" id="PTHR43701">
    <property type="entry name" value="MEMBRANE TRANSPORTER PROTEIN MJ0441-RELATED"/>
    <property type="match status" value="1"/>
</dbReference>
<gene>
    <name evidence="7" type="ORF">K8I29_04660</name>
</gene>
<comment type="subcellular location">
    <subcellularLocation>
        <location evidence="5">Cell membrane</location>
        <topology evidence="5">Multi-pass membrane protein</topology>
    </subcellularLocation>
    <subcellularLocation>
        <location evidence="1">Membrane</location>
        <topology evidence="1">Multi-pass membrane protein</topology>
    </subcellularLocation>
</comment>
<reference evidence="7" key="1">
    <citation type="journal article" date="2021" name="bioRxiv">
        <title>Unraveling nitrogen, sulfur and carbon metabolic pathways and microbial community transcriptional responses to substrate deprivation and toxicity stresses in a bioreactor mimicking anoxic brackish coastal sediment conditions.</title>
        <authorList>
            <person name="Martins P.D."/>
            <person name="Echeveste M.J."/>
            <person name="Arshad A."/>
            <person name="Kurth J."/>
            <person name="Ouboter H."/>
            <person name="Jetten M.S.M."/>
            <person name="Welte C.U."/>
        </authorList>
    </citation>
    <scope>NUCLEOTIDE SEQUENCE</scope>
    <source>
        <strain evidence="7">MAG_39</strain>
    </source>
</reference>
<keyword evidence="4 5" id="KW-0472">Membrane</keyword>